<dbReference type="Proteomes" id="UP001380186">
    <property type="component" value="Chromosome"/>
</dbReference>
<dbReference type="EMBL" id="AP029022">
    <property type="protein sequence ID" value="BEV04150.1"/>
    <property type="molecule type" value="Genomic_DNA"/>
</dbReference>
<keyword evidence="3" id="KW-1185">Reference proteome</keyword>
<accession>A0ABM8K589</accession>
<protein>
    <submittedName>
        <fullName evidence="2">Glycosyltransferase</fullName>
    </submittedName>
</protein>
<organism evidence="2 3">
    <name type="scientific">Chryseobacterium gambrini</name>
    <dbReference type="NCBI Taxonomy" id="373672"/>
    <lineage>
        <taxon>Bacteria</taxon>
        <taxon>Pseudomonadati</taxon>
        <taxon>Bacteroidota</taxon>
        <taxon>Flavobacteriia</taxon>
        <taxon>Flavobacteriales</taxon>
        <taxon>Weeksellaceae</taxon>
        <taxon>Chryseobacterium group</taxon>
        <taxon>Chryseobacterium</taxon>
    </lineage>
</organism>
<evidence type="ECO:0000313" key="2">
    <source>
        <dbReference type="EMBL" id="BEV04150.1"/>
    </source>
</evidence>
<feature type="domain" description="Spore protein YkvP/CgeB glycosyl transferase-like" evidence="1">
    <location>
        <begin position="184"/>
        <end position="327"/>
    </location>
</feature>
<evidence type="ECO:0000313" key="3">
    <source>
        <dbReference type="Proteomes" id="UP001380186"/>
    </source>
</evidence>
<dbReference type="RefSeq" id="WP_338614872.1">
    <property type="nucleotide sequence ID" value="NZ_AP029022.1"/>
</dbReference>
<gene>
    <name evidence="2" type="ORF">CRDW_15240</name>
</gene>
<dbReference type="InterPro" id="IPR055259">
    <property type="entry name" value="YkvP/CgeB_Glyco_trans-like"/>
</dbReference>
<sequence length="335" mass="39719">MKIAIIGSKNFDGLEYHLHDSLKCMGHDIFHIDVSDVVKVPYRFNYYATKLFPKYDEKIFLRIADRIIDEKPDLVIGVYRFIHPNCIKKIKKELKNVKAIHINPDALTTFEYQQIFVSDYDAYFTKDPYIVRFMKDKMSLNAHYLPEAFNQRVHKPFEGKERKVLEEETNIDVVTFGNMYPYRANMIKNLVESNINIKLFGVPDKRFPQQAVQNNFANEYITGDRKSEVLLGSKIVFNNFHYAEIESVNVKFFEIGGIGAFQICDYKPIIKEYSIIDPEKFTYKNINEAIEKIRYYLDKPNERHLISEQQREHFLKHHTYEKRMESVIKIVNEIK</sequence>
<proteinExistence type="predicted"/>
<evidence type="ECO:0000259" key="1">
    <source>
        <dbReference type="Pfam" id="PF13524"/>
    </source>
</evidence>
<name>A0ABM8K589_9FLAO</name>
<dbReference type="Pfam" id="PF13524">
    <property type="entry name" value="Glyco_trans_1_2"/>
    <property type="match status" value="1"/>
</dbReference>
<reference evidence="2 3" key="1">
    <citation type="journal article" date="2020" name="Microbes Environ.">
        <title>Synthetic bacterial community of duckweed: a simple and stable system to study plant-microbe interactions.</title>
        <authorList>
            <person name="Ishizawa H."/>
            <person name="Tada M."/>
            <person name="Kuroda M."/>
            <person name="Inoue D."/>
            <person name="Futamata H."/>
            <person name="Ike M."/>
        </authorList>
    </citation>
    <scope>NUCLEOTIDE SEQUENCE [LARGE SCALE GENOMIC DNA]</scope>
    <source>
        <strain evidence="2 3">DW100</strain>
    </source>
</reference>